<dbReference type="GO" id="GO:0005737">
    <property type="term" value="C:cytoplasm"/>
    <property type="evidence" value="ECO:0007669"/>
    <property type="project" value="UniProtKB-ARBA"/>
</dbReference>
<keyword evidence="10" id="KW-1185">Reference proteome</keyword>
<dbReference type="Gene3D" id="1.20.1050.130">
    <property type="match status" value="1"/>
</dbReference>
<evidence type="ECO:0000256" key="5">
    <source>
        <dbReference type="ARBA" id="ARBA00060024"/>
    </source>
</evidence>
<dbReference type="SFLD" id="SFLDS00019">
    <property type="entry name" value="Glutathione_Transferase_(cytos"/>
    <property type="match status" value="1"/>
</dbReference>
<dbReference type="PANTHER" id="PTHR44051">
    <property type="entry name" value="GLUTATHIONE S-TRANSFERASE-RELATED"/>
    <property type="match status" value="1"/>
</dbReference>
<comment type="caution">
    <text evidence="9">The sequence shown here is derived from an EMBL/GenBank/DDBJ whole genome shotgun (WGS) entry which is preliminary data.</text>
</comment>
<dbReference type="InterPro" id="IPR004046">
    <property type="entry name" value="GST_C"/>
</dbReference>
<dbReference type="EMBL" id="RWJN01000004">
    <property type="protein sequence ID" value="TCD71660.1"/>
    <property type="molecule type" value="Genomic_DNA"/>
</dbReference>
<dbReference type="FunFam" id="1.20.1050.130:FF:000016">
    <property type="entry name" value="Glutathione S-transferase 1"/>
    <property type="match status" value="1"/>
</dbReference>
<sequence>MSFAEKTGLEFDDALWNLSQHARGLYSTIVISEEYGEAVTITAAHSLAHLQLSNMTQKHFTLYMHQAGPNSWKVAFVLNELGLEYERKYISLAAEEQKTPEYLKINPNGRLPALVDHENDDYTVWESAAILLYIVDKYDKESKLSFPADHPERHHLYQWLFFQMSGQGPYMGQAFWFIRSHPEHIPSAIERYKNEIKRVVGVLESVLSKQEWLVGEKLTIADISFVPRNAALGYLFGEDFDFEKEFPATFKWHAKLVALPGIKAALEEQSKAMTLMNKQ</sequence>
<dbReference type="OrthoDB" id="202840at2759"/>
<proteinExistence type="inferred from homology"/>
<dbReference type="Pfam" id="PF00043">
    <property type="entry name" value="GST_C"/>
    <property type="match status" value="1"/>
</dbReference>
<dbReference type="InterPro" id="IPR004045">
    <property type="entry name" value="Glutathione_S-Trfase_N"/>
</dbReference>
<dbReference type="SUPFAM" id="SSF47616">
    <property type="entry name" value="GST C-terminal domain-like"/>
    <property type="match status" value="1"/>
</dbReference>
<reference evidence="9 10" key="1">
    <citation type="submission" date="2018-11" db="EMBL/GenBank/DDBJ databases">
        <title>Genome assembly of Steccherinum ochraceum LE-BIN_3174, the white-rot fungus of the Steccherinaceae family (The Residual Polyporoid clade, Polyporales, Basidiomycota).</title>
        <authorList>
            <person name="Fedorova T.V."/>
            <person name="Glazunova O.A."/>
            <person name="Landesman E.O."/>
            <person name="Moiseenko K.V."/>
            <person name="Psurtseva N.V."/>
            <person name="Savinova O.S."/>
            <person name="Shakhova N.V."/>
            <person name="Tyazhelova T.V."/>
            <person name="Vasina D.V."/>
        </authorList>
    </citation>
    <scope>NUCLEOTIDE SEQUENCE [LARGE SCALE GENOMIC DNA]</scope>
    <source>
        <strain evidence="9 10">LE-BIN_3174</strain>
    </source>
</reference>
<comment type="function">
    <text evidence="5">Involved in the oxidative stress response and detoxification.</text>
</comment>
<organism evidence="9 10">
    <name type="scientific">Steccherinum ochraceum</name>
    <dbReference type="NCBI Taxonomy" id="92696"/>
    <lineage>
        <taxon>Eukaryota</taxon>
        <taxon>Fungi</taxon>
        <taxon>Dikarya</taxon>
        <taxon>Basidiomycota</taxon>
        <taxon>Agaricomycotina</taxon>
        <taxon>Agaricomycetes</taxon>
        <taxon>Polyporales</taxon>
        <taxon>Steccherinaceae</taxon>
        <taxon>Steccherinum</taxon>
    </lineage>
</organism>
<dbReference type="PROSITE" id="PS50405">
    <property type="entry name" value="GST_CTER"/>
    <property type="match status" value="1"/>
</dbReference>
<dbReference type="PROSITE" id="PS50404">
    <property type="entry name" value="GST_NTER"/>
    <property type="match status" value="1"/>
</dbReference>
<dbReference type="SUPFAM" id="SSF52833">
    <property type="entry name" value="Thioredoxin-like"/>
    <property type="match status" value="1"/>
</dbReference>
<dbReference type="GO" id="GO:0005634">
    <property type="term" value="C:nucleus"/>
    <property type="evidence" value="ECO:0007669"/>
    <property type="project" value="UniProtKB-ARBA"/>
</dbReference>
<evidence type="ECO:0000256" key="2">
    <source>
        <dbReference type="ARBA" id="ARBA00012452"/>
    </source>
</evidence>
<name>A0A4R0RRW6_9APHY</name>
<dbReference type="CDD" id="cd03048">
    <property type="entry name" value="GST_N_Ure2p_like"/>
    <property type="match status" value="1"/>
</dbReference>
<dbReference type="EC" id="2.5.1.18" evidence="2"/>
<keyword evidence="3 9" id="KW-0808">Transferase</keyword>
<dbReference type="AlphaFoldDB" id="A0A4R0RRW6"/>
<evidence type="ECO:0000256" key="4">
    <source>
        <dbReference type="ARBA" id="ARBA00047960"/>
    </source>
</evidence>
<dbReference type="Proteomes" id="UP000292702">
    <property type="component" value="Unassembled WGS sequence"/>
</dbReference>
<evidence type="ECO:0000313" key="10">
    <source>
        <dbReference type="Proteomes" id="UP000292702"/>
    </source>
</evidence>
<dbReference type="InterPro" id="IPR010987">
    <property type="entry name" value="Glutathione-S-Trfase_C-like"/>
</dbReference>
<evidence type="ECO:0000256" key="6">
    <source>
        <dbReference type="RuleBase" id="RU003494"/>
    </source>
</evidence>
<feature type="domain" description="GST C-terminal" evidence="8">
    <location>
        <begin position="149"/>
        <end position="279"/>
    </location>
</feature>
<dbReference type="SFLD" id="SFLDG00358">
    <property type="entry name" value="Main_(cytGST)"/>
    <property type="match status" value="1"/>
</dbReference>
<evidence type="ECO:0000256" key="1">
    <source>
        <dbReference type="ARBA" id="ARBA00007409"/>
    </source>
</evidence>
<evidence type="ECO:0000313" key="9">
    <source>
        <dbReference type="EMBL" id="TCD71660.1"/>
    </source>
</evidence>
<dbReference type="GO" id="GO:0004364">
    <property type="term" value="F:glutathione transferase activity"/>
    <property type="evidence" value="ECO:0007669"/>
    <property type="project" value="UniProtKB-EC"/>
</dbReference>
<dbReference type="InterPro" id="IPR040079">
    <property type="entry name" value="Glutathione_S-Trfase"/>
</dbReference>
<dbReference type="Pfam" id="PF02798">
    <property type="entry name" value="GST_N"/>
    <property type="match status" value="1"/>
</dbReference>
<feature type="domain" description="GST N-terminal" evidence="7">
    <location>
        <begin position="58"/>
        <end position="142"/>
    </location>
</feature>
<comment type="catalytic activity">
    <reaction evidence="4">
        <text>RX + glutathione = an S-substituted glutathione + a halide anion + H(+)</text>
        <dbReference type="Rhea" id="RHEA:16437"/>
        <dbReference type="ChEBI" id="CHEBI:15378"/>
        <dbReference type="ChEBI" id="CHEBI:16042"/>
        <dbReference type="ChEBI" id="CHEBI:17792"/>
        <dbReference type="ChEBI" id="CHEBI:57925"/>
        <dbReference type="ChEBI" id="CHEBI:90779"/>
        <dbReference type="EC" id="2.5.1.18"/>
    </reaction>
</comment>
<gene>
    <name evidence="9" type="primary">GST2_20</name>
    <name evidence="9" type="ORF">EIP91_007407</name>
</gene>
<evidence type="ECO:0000256" key="3">
    <source>
        <dbReference type="ARBA" id="ARBA00022679"/>
    </source>
</evidence>
<dbReference type="SFLD" id="SFLDG01150">
    <property type="entry name" value="Main.1:_Beta-like"/>
    <property type="match status" value="1"/>
</dbReference>
<dbReference type="PANTHER" id="PTHR44051:SF3">
    <property type="entry name" value="TRANSCRIPTIONAL REGULATOR URE2"/>
    <property type="match status" value="1"/>
</dbReference>
<accession>A0A4R0RRW6</accession>
<dbReference type="InterPro" id="IPR036282">
    <property type="entry name" value="Glutathione-S-Trfase_C_sf"/>
</dbReference>
<comment type="similarity">
    <text evidence="1 6">Belongs to the GST superfamily.</text>
</comment>
<dbReference type="SFLD" id="SFLDG01151">
    <property type="entry name" value="Main.2:_Nu-like"/>
    <property type="match status" value="1"/>
</dbReference>
<dbReference type="STRING" id="92696.A0A4R0RRW6"/>
<protein>
    <recommendedName>
        <fullName evidence="2">glutathione transferase</fullName>
        <ecNumber evidence="2">2.5.1.18</ecNumber>
    </recommendedName>
</protein>
<evidence type="ECO:0000259" key="8">
    <source>
        <dbReference type="PROSITE" id="PS50405"/>
    </source>
</evidence>
<evidence type="ECO:0000259" key="7">
    <source>
        <dbReference type="PROSITE" id="PS50404"/>
    </source>
</evidence>
<dbReference type="InterPro" id="IPR036249">
    <property type="entry name" value="Thioredoxin-like_sf"/>
</dbReference>